<protein>
    <recommendedName>
        <fullName evidence="12">C2H2-type domain-containing protein</fullName>
    </recommendedName>
</protein>
<dbReference type="GO" id="GO:0000981">
    <property type="term" value="F:DNA-binding transcription factor activity, RNA polymerase II-specific"/>
    <property type="evidence" value="ECO:0007669"/>
    <property type="project" value="UniProtKB-ARBA"/>
</dbReference>
<dbReference type="GO" id="GO:0000978">
    <property type="term" value="F:RNA polymerase II cis-regulatory region sequence-specific DNA binding"/>
    <property type="evidence" value="ECO:0007669"/>
    <property type="project" value="UniProtKB-ARBA"/>
</dbReference>
<evidence type="ECO:0000313" key="13">
    <source>
        <dbReference type="EMBL" id="EJD44519.1"/>
    </source>
</evidence>
<feature type="domain" description="C2H2-type" evidence="12">
    <location>
        <begin position="69"/>
        <end position="98"/>
    </location>
</feature>
<evidence type="ECO:0000256" key="7">
    <source>
        <dbReference type="ARBA" id="ARBA00023163"/>
    </source>
</evidence>
<dbReference type="AlphaFoldDB" id="J0DDJ7"/>
<dbReference type="InParanoid" id="J0DDJ7"/>
<comment type="subcellular location">
    <subcellularLocation>
        <location evidence="1">Nucleus</location>
    </subcellularLocation>
</comment>
<dbReference type="FunFam" id="3.30.160.60:FF:000125">
    <property type="entry name" value="Putative zinc finger protein 143"/>
    <property type="match status" value="1"/>
</dbReference>
<keyword evidence="8" id="KW-0539">Nucleus</keyword>
<organism evidence="13 14">
    <name type="scientific">Auricularia subglabra (strain TFB-10046 / SS5)</name>
    <name type="common">White-rot fungus</name>
    <name type="synonym">Auricularia delicata (strain TFB10046)</name>
    <dbReference type="NCBI Taxonomy" id="717982"/>
    <lineage>
        <taxon>Eukaryota</taxon>
        <taxon>Fungi</taxon>
        <taxon>Dikarya</taxon>
        <taxon>Basidiomycota</taxon>
        <taxon>Agaricomycotina</taxon>
        <taxon>Agaricomycetes</taxon>
        <taxon>Auriculariales</taxon>
        <taxon>Auriculariaceae</taxon>
        <taxon>Auricularia</taxon>
    </lineage>
</organism>
<keyword evidence="14" id="KW-1185">Reference proteome</keyword>
<evidence type="ECO:0000256" key="4">
    <source>
        <dbReference type="ARBA" id="ARBA00022771"/>
    </source>
</evidence>
<dbReference type="Proteomes" id="UP000006514">
    <property type="component" value="Unassembled WGS sequence"/>
</dbReference>
<keyword evidence="5" id="KW-0862">Zinc</keyword>
<dbReference type="SMART" id="SM00355">
    <property type="entry name" value="ZnF_C2H2"/>
    <property type="match status" value="5"/>
</dbReference>
<accession>J0DDJ7</accession>
<evidence type="ECO:0000256" key="3">
    <source>
        <dbReference type="ARBA" id="ARBA00022737"/>
    </source>
</evidence>
<name>J0DDJ7_AURST</name>
<dbReference type="SUPFAM" id="SSF57667">
    <property type="entry name" value="beta-beta-alpha zinc fingers"/>
    <property type="match status" value="1"/>
</dbReference>
<feature type="region of interest" description="Disordered" evidence="11">
    <location>
        <begin position="240"/>
        <end position="275"/>
    </location>
</feature>
<dbReference type="OrthoDB" id="3437960at2759"/>
<evidence type="ECO:0000256" key="6">
    <source>
        <dbReference type="ARBA" id="ARBA00023015"/>
    </source>
</evidence>
<evidence type="ECO:0000256" key="2">
    <source>
        <dbReference type="ARBA" id="ARBA00022723"/>
    </source>
</evidence>
<dbReference type="PANTHER" id="PTHR46179">
    <property type="entry name" value="ZINC FINGER PROTEIN"/>
    <property type="match status" value="1"/>
</dbReference>
<gene>
    <name evidence="13" type="ORF">AURDEDRAFT_166303</name>
</gene>
<evidence type="ECO:0000256" key="1">
    <source>
        <dbReference type="ARBA" id="ARBA00004123"/>
    </source>
</evidence>
<dbReference type="PANTHER" id="PTHR46179:SF13">
    <property type="entry name" value="C2H2-TYPE DOMAIN-CONTAINING PROTEIN"/>
    <property type="match status" value="1"/>
</dbReference>
<dbReference type="KEGG" id="adl:AURDEDRAFT_166303"/>
<keyword evidence="6" id="KW-0805">Transcription regulation</keyword>
<feature type="coiled-coil region" evidence="10">
    <location>
        <begin position="329"/>
        <end position="370"/>
    </location>
</feature>
<keyword evidence="10" id="KW-0175">Coiled coil</keyword>
<dbReference type="GO" id="GO:0008270">
    <property type="term" value="F:zinc ion binding"/>
    <property type="evidence" value="ECO:0007669"/>
    <property type="project" value="UniProtKB-KW"/>
</dbReference>
<dbReference type="PROSITE" id="PS00028">
    <property type="entry name" value="ZINC_FINGER_C2H2_1"/>
    <property type="match status" value="1"/>
</dbReference>
<keyword evidence="7" id="KW-0804">Transcription</keyword>
<evidence type="ECO:0000256" key="9">
    <source>
        <dbReference type="PROSITE-ProRule" id="PRU00042"/>
    </source>
</evidence>
<dbReference type="InterPro" id="IPR051061">
    <property type="entry name" value="Zinc_finger_trans_reg"/>
</dbReference>
<reference evidence="14" key="1">
    <citation type="journal article" date="2012" name="Science">
        <title>The Paleozoic origin of enzymatic lignin decomposition reconstructed from 31 fungal genomes.</title>
        <authorList>
            <person name="Floudas D."/>
            <person name="Binder M."/>
            <person name="Riley R."/>
            <person name="Barry K."/>
            <person name="Blanchette R.A."/>
            <person name="Henrissat B."/>
            <person name="Martinez A.T."/>
            <person name="Otillar R."/>
            <person name="Spatafora J.W."/>
            <person name="Yadav J.S."/>
            <person name="Aerts A."/>
            <person name="Benoit I."/>
            <person name="Boyd A."/>
            <person name="Carlson A."/>
            <person name="Copeland A."/>
            <person name="Coutinho P.M."/>
            <person name="de Vries R.P."/>
            <person name="Ferreira P."/>
            <person name="Findley K."/>
            <person name="Foster B."/>
            <person name="Gaskell J."/>
            <person name="Glotzer D."/>
            <person name="Gorecki P."/>
            <person name="Heitman J."/>
            <person name="Hesse C."/>
            <person name="Hori C."/>
            <person name="Igarashi K."/>
            <person name="Jurgens J.A."/>
            <person name="Kallen N."/>
            <person name="Kersten P."/>
            <person name="Kohler A."/>
            <person name="Kuees U."/>
            <person name="Kumar T.K.A."/>
            <person name="Kuo A."/>
            <person name="LaButti K."/>
            <person name="Larrondo L.F."/>
            <person name="Lindquist E."/>
            <person name="Ling A."/>
            <person name="Lombard V."/>
            <person name="Lucas S."/>
            <person name="Lundell T."/>
            <person name="Martin R."/>
            <person name="McLaughlin D.J."/>
            <person name="Morgenstern I."/>
            <person name="Morin E."/>
            <person name="Murat C."/>
            <person name="Nagy L.G."/>
            <person name="Nolan M."/>
            <person name="Ohm R.A."/>
            <person name="Patyshakuliyeva A."/>
            <person name="Rokas A."/>
            <person name="Ruiz-Duenas F.J."/>
            <person name="Sabat G."/>
            <person name="Salamov A."/>
            <person name="Samejima M."/>
            <person name="Schmutz J."/>
            <person name="Slot J.C."/>
            <person name="St John F."/>
            <person name="Stenlid J."/>
            <person name="Sun H."/>
            <person name="Sun S."/>
            <person name="Syed K."/>
            <person name="Tsang A."/>
            <person name="Wiebenga A."/>
            <person name="Young D."/>
            <person name="Pisabarro A."/>
            <person name="Eastwood D.C."/>
            <person name="Martin F."/>
            <person name="Cullen D."/>
            <person name="Grigoriev I.V."/>
            <person name="Hibbett D.S."/>
        </authorList>
    </citation>
    <scope>NUCLEOTIDE SEQUENCE [LARGE SCALE GENOMIC DNA]</scope>
    <source>
        <strain evidence="14">TFB10046</strain>
    </source>
</reference>
<dbReference type="PROSITE" id="PS50157">
    <property type="entry name" value="ZINC_FINGER_C2H2_2"/>
    <property type="match status" value="2"/>
</dbReference>
<evidence type="ECO:0000259" key="12">
    <source>
        <dbReference type="PROSITE" id="PS50157"/>
    </source>
</evidence>
<feature type="domain" description="C2H2-type" evidence="12">
    <location>
        <begin position="167"/>
        <end position="195"/>
    </location>
</feature>
<proteinExistence type="predicted"/>
<keyword evidence="4 9" id="KW-0863">Zinc-finger</keyword>
<dbReference type="InterPro" id="IPR013087">
    <property type="entry name" value="Znf_C2H2_type"/>
</dbReference>
<evidence type="ECO:0000256" key="10">
    <source>
        <dbReference type="SAM" id="Coils"/>
    </source>
</evidence>
<sequence length="385" mass="42971">MRCFWGQCPAPGPYADDKRLAEHLLNMHRAPKKYEYKCQWAGCSYAVKSKKKESLWTRHLTCHTKYRPYACTYPGCRRSFAWNEGLRRHMRTTRGDPAHPEGAATDCRCEWLGCDVPAFADGEALLAHITDAHRPDLVSGAMCGWTGCVQTFGMNFDHIRTHCPAMFECPICGRMYSYKSARTTHIKTKHTAHGEEPNNGNGEPLDANHAENPRTRKRPRTRSETGIVGRRVRLRSVQVPSAVVPDDSDPELPDAPLPAVAQAPTGPKAENGVILPDDSDDEVIILSHTRGGVIVLDDTDDEDPEQLLSPRAKPDAAAFEAVHGIGARYKNAEEMLLAAEGRLQELNSAMLAAETRVRELEERLDSREEVWMGQSEGIEDREYGI</sequence>
<evidence type="ECO:0000256" key="8">
    <source>
        <dbReference type="ARBA" id="ARBA00023242"/>
    </source>
</evidence>
<keyword evidence="3" id="KW-0677">Repeat</keyword>
<dbReference type="InterPro" id="IPR036236">
    <property type="entry name" value="Znf_C2H2_sf"/>
</dbReference>
<evidence type="ECO:0000313" key="14">
    <source>
        <dbReference type="Proteomes" id="UP000006514"/>
    </source>
</evidence>
<keyword evidence="2" id="KW-0479">Metal-binding</keyword>
<evidence type="ECO:0000256" key="11">
    <source>
        <dbReference type="SAM" id="MobiDB-lite"/>
    </source>
</evidence>
<dbReference type="eggNOG" id="KOG1721">
    <property type="taxonomic scope" value="Eukaryota"/>
</dbReference>
<dbReference type="EMBL" id="JH687770">
    <property type="protein sequence ID" value="EJD44519.1"/>
    <property type="molecule type" value="Genomic_DNA"/>
</dbReference>
<feature type="region of interest" description="Disordered" evidence="11">
    <location>
        <begin position="187"/>
        <end position="227"/>
    </location>
</feature>
<evidence type="ECO:0000256" key="5">
    <source>
        <dbReference type="ARBA" id="ARBA00022833"/>
    </source>
</evidence>
<dbReference type="Pfam" id="PF00096">
    <property type="entry name" value="zf-C2H2"/>
    <property type="match status" value="1"/>
</dbReference>
<dbReference type="Gene3D" id="3.30.160.60">
    <property type="entry name" value="Classic Zinc Finger"/>
    <property type="match status" value="3"/>
</dbReference>
<dbReference type="GO" id="GO:0005634">
    <property type="term" value="C:nucleus"/>
    <property type="evidence" value="ECO:0007669"/>
    <property type="project" value="UniProtKB-SubCell"/>
</dbReference>